<dbReference type="GO" id="GO:0098796">
    <property type="term" value="C:membrane protein complex"/>
    <property type="evidence" value="ECO:0007669"/>
    <property type="project" value="UniProtKB-ARBA"/>
</dbReference>
<dbReference type="Proteomes" id="UP000092714">
    <property type="component" value="Unassembled WGS sequence"/>
</dbReference>
<comment type="caution">
    <text evidence="6">The sequence shown here is derived from an EMBL/GenBank/DDBJ whole genome shotgun (WGS) entry which is preliminary data.</text>
</comment>
<dbReference type="SMART" id="SM00382">
    <property type="entry name" value="AAA"/>
    <property type="match status" value="1"/>
</dbReference>
<dbReference type="InterPro" id="IPR003593">
    <property type="entry name" value="AAA+_ATPase"/>
</dbReference>
<protein>
    <submittedName>
        <fullName evidence="6">Bacitracin ABC transporter ATP-binding protein</fullName>
    </submittedName>
</protein>
<keyword evidence="4 6" id="KW-0067">ATP-binding</keyword>
<dbReference type="Pfam" id="PF00005">
    <property type="entry name" value="ABC_tran"/>
    <property type="match status" value="1"/>
</dbReference>
<reference evidence="6 7" key="1">
    <citation type="submission" date="2016-06" db="EMBL/GenBank/DDBJ databases">
        <authorList>
            <person name="Kjaerup R.B."/>
            <person name="Dalgaard T.S."/>
            <person name="Juul-Madsen H.R."/>
        </authorList>
    </citation>
    <scope>NUCLEOTIDE SEQUENCE [LARGE SCALE GENOMIC DNA]</scope>
    <source>
        <strain evidence="6 7">373-A1</strain>
    </source>
</reference>
<evidence type="ECO:0000256" key="4">
    <source>
        <dbReference type="ARBA" id="ARBA00022840"/>
    </source>
</evidence>
<dbReference type="InterPro" id="IPR017911">
    <property type="entry name" value="MacB-like_ATP-bd"/>
</dbReference>
<feature type="domain" description="ABC transporter" evidence="5">
    <location>
        <begin position="2"/>
        <end position="240"/>
    </location>
</feature>
<evidence type="ECO:0000256" key="2">
    <source>
        <dbReference type="ARBA" id="ARBA00022448"/>
    </source>
</evidence>
<sequence length="251" mass="28100">MLVGKNLYKIYGEGKEECIALNGIDITVKEGDFTCIMGPSGSGKSTLINVISTIDEVSRGKIFFKGKNLQSMKERELSKFRYENLGFIFQDFNLLDNLTVKENIAIPLILASKPKKEIIERVNEISSKLGITQLLNKYPAQCSGGQSQRIACARALVSNPRIIIADEPTGSLDTKNSHELLKMLKELNDEGITIIMVTHDNIIASYSKKLIFIRDGKVEAVLNRGEESQKEYFYKIVDITSKDSQNLIDML</sequence>
<keyword evidence="7" id="KW-1185">Reference proteome</keyword>
<dbReference type="PROSITE" id="PS50893">
    <property type="entry name" value="ABC_TRANSPORTER_2"/>
    <property type="match status" value="1"/>
</dbReference>
<evidence type="ECO:0000313" key="6">
    <source>
        <dbReference type="EMBL" id="OBY11063.1"/>
    </source>
</evidence>
<evidence type="ECO:0000259" key="5">
    <source>
        <dbReference type="PROSITE" id="PS50893"/>
    </source>
</evidence>
<dbReference type="EMBL" id="MAPZ01000017">
    <property type="protein sequence ID" value="OBY11063.1"/>
    <property type="molecule type" value="Genomic_DNA"/>
</dbReference>
<evidence type="ECO:0000256" key="1">
    <source>
        <dbReference type="ARBA" id="ARBA00005417"/>
    </source>
</evidence>
<proteinExistence type="inferred from homology"/>
<name>A0A1B8RQG5_9CLOT</name>
<dbReference type="InterPro" id="IPR003439">
    <property type="entry name" value="ABC_transporter-like_ATP-bd"/>
</dbReference>
<dbReference type="SUPFAM" id="SSF52540">
    <property type="entry name" value="P-loop containing nucleoside triphosphate hydrolases"/>
    <property type="match status" value="1"/>
</dbReference>
<accession>A0A1B8RQG5</accession>
<gene>
    <name evidence="6" type="ORF">CP373A1_07730</name>
</gene>
<dbReference type="GO" id="GO:0022857">
    <property type="term" value="F:transmembrane transporter activity"/>
    <property type="evidence" value="ECO:0007669"/>
    <property type="project" value="UniProtKB-ARBA"/>
</dbReference>
<dbReference type="CDD" id="cd03255">
    <property type="entry name" value="ABC_MJ0796_LolCDE_FtsE"/>
    <property type="match status" value="1"/>
</dbReference>
<dbReference type="PANTHER" id="PTHR42798:SF7">
    <property type="entry name" value="ALPHA-D-RIBOSE 1-METHYLPHOSPHONATE 5-TRIPHOSPHATE SYNTHASE SUBUNIT PHNL"/>
    <property type="match status" value="1"/>
</dbReference>
<keyword evidence="2" id="KW-0813">Transport</keyword>
<dbReference type="Gene3D" id="3.40.50.300">
    <property type="entry name" value="P-loop containing nucleotide triphosphate hydrolases"/>
    <property type="match status" value="1"/>
</dbReference>
<dbReference type="GO" id="GO:0005524">
    <property type="term" value="F:ATP binding"/>
    <property type="evidence" value="ECO:0007669"/>
    <property type="project" value="UniProtKB-KW"/>
</dbReference>
<dbReference type="eggNOG" id="COG1136">
    <property type="taxonomic scope" value="Bacteria"/>
</dbReference>
<comment type="similarity">
    <text evidence="1">Belongs to the ABC transporter superfamily.</text>
</comment>
<dbReference type="AlphaFoldDB" id="A0A1B8RQG5"/>
<keyword evidence="3" id="KW-0547">Nucleotide-binding</keyword>
<dbReference type="GO" id="GO:0016887">
    <property type="term" value="F:ATP hydrolysis activity"/>
    <property type="evidence" value="ECO:0007669"/>
    <property type="project" value="InterPro"/>
</dbReference>
<evidence type="ECO:0000313" key="7">
    <source>
        <dbReference type="Proteomes" id="UP000092714"/>
    </source>
</evidence>
<dbReference type="InterPro" id="IPR027417">
    <property type="entry name" value="P-loop_NTPase"/>
</dbReference>
<organism evidence="6 7">
    <name type="scientific">Clostridium paraputrificum</name>
    <dbReference type="NCBI Taxonomy" id="29363"/>
    <lineage>
        <taxon>Bacteria</taxon>
        <taxon>Bacillati</taxon>
        <taxon>Bacillota</taxon>
        <taxon>Clostridia</taxon>
        <taxon>Eubacteriales</taxon>
        <taxon>Clostridiaceae</taxon>
        <taxon>Clostridium</taxon>
    </lineage>
</organism>
<dbReference type="PANTHER" id="PTHR42798">
    <property type="entry name" value="LIPOPROTEIN-RELEASING SYSTEM ATP-BINDING PROTEIN LOLD"/>
    <property type="match status" value="1"/>
</dbReference>
<dbReference type="FunFam" id="3.40.50.300:FF:000032">
    <property type="entry name" value="Export ABC transporter ATP-binding protein"/>
    <property type="match status" value="1"/>
</dbReference>
<evidence type="ECO:0000256" key="3">
    <source>
        <dbReference type="ARBA" id="ARBA00022741"/>
    </source>
</evidence>